<dbReference type="CDD" id="cd04645">
    <property type="entry name" value="LbH_gamma_CA_like"/>
    <property type="match status" value="1"/>
</dbReference>
<dbReference type="eggNOG" id="COG0663">
    <property type="taxonomic scope" value="Bacteria"/>
</dbReference>
<accession>X5A0P1</accession>
<dbReference type="HOGENOM" id="CLU_064827_4_1_9"/>
<dbReference type="InterPro" id="IPR050484">
    <property type="entry name" value="Transf_Hexapept/Carb_Anhydrase"/>
</dbReference>
<reference evidence="1 2" key="1">
    <citation type="journal article" date="2014" name="PLoS Genet.">
        <title>Comparative Genomic Analysis of N2-Fixing and Non-N2-Fixing Paenibacillus spp.: Organization, Evolution and Expression of the Nitrogen Fixation Genes.</title>
        <authorList>
            <person name="Xie J.B."/>
            <person name="Du Z."/>
            <person name="Bai L."/>
            <person name="Tian C."/>
            <person name="Zhang Y."/>
            <person name="Xie J.Y."/>
            <person name="Wang T."/>
            <person name="Liu X."/>
            <person name="Chen X."/>
            <person name="Cheng Q."/>
            <person name="Chen S."/>
            <person name="Li J."/>
        </authorList>
    </citation>
    <scope>NUCLEOTIDE SEQUENCE [LARGE SCALE GENOMIC DNA]</scope>
    <source>
        <strain evidence="1 2">T27</strain>
    </source>
</reference>
<gene>
    <name evidence="1" type="ORF">PSAB_12485</name>
</gene>
<dbReference type="PATRIC" id="fig|1268072.3.peg.2594"/>
<dbReference type="EMBL" id="CP004078">
    <property type="protein sequence ID" value="AHV97419.1"/>
    <property type="molecule type" value="Genomic_DNA"/>
</dbReference>
<dbReference type="InterPro" id="IPR001451">
    <property type="entry name" value="Hexapep"/>
</dbReference>
<dbReference type="Pfam" id="PF00132">
    <property type="entry name" value="Hexapep"/>
    <property type="match status" value="1"/>
</dbReference>
<dbReference type="KEGG" id="psab:PSAB_12485"/>
<evidence type="ECO:0000313" key="1">
    <source>
        <dbReference type="EMBL" id="AHV97419.1"/>
    </source>
</evidence>
<dbReference type="InterPro" id="IPR011004">
    <property type="entry name" value="Trimer_LpxA-like_sf"/>
</dbReference>
<dbReference type="Proteomes" id="UP000019772">
    <property type="component" value="Chromosome"/>
</dbReference>
<organism evidence="1 2">
    <name type="scientific">Paenibacillus sabinae T27</name>
    <dbReference type="NCBI Taxonomy" id="1268072"/>
    <lineage>
        <taxon>Bacteria</taxon>
        <taxon>Bacillati</taxon>
        <taxon>Bacillota</taxon>
        <taxon>Bacilli</taxon>
        <taxon>Bacillales</taxon>
        <taxon>Paenibacillaceae</taxon>
        <taxon>Paenibacillus</taxon>
    </lineage>
</organism>
<dbReference type="AlphaFoldDB" id="X5A0P1"/>
<dbReference type="InterPro" id="IPR047324">
    <property type="entry name" value="LbH_gamma_CA-like"/>
</dbReference>
<dbReference type="PANTHER" id="PTHR13061:SF29">
    <property type="entry name" value="GAMMA CARBONIC ANHYDRASE-LIKE 1, MITOCHONDRIAL-RELATED"/>
    <property type="match status" value="1"/>
</dbReference>
<protein>
    <submittedName>
        <fullName evidence="1">Uncharacterized protein</fullName>
    </submittedName>
</protein>
<name>X5A0P1_9BACL</name>
<dbReference type="SUPFAM" id="SSF51161">
    <property type="entry name" value="Trimeric LpxA-like enzymes"/>
    <property type="match status" value="1"/>
</dbReference>
<proteinExistence type="predicted"/>
<evidence type="ECO:0000313" key="2">
    <source>
        <dbReference type="Proteomes" id="UP000019772"/>
    </source>
</evidence>
<keyword evidence="2" id="KW-1185">Reference proteome</keyword>
<dbReference type="STRING" id="1268072.PSAB_12485"/>
<dbReference type="PANTHER" id="PTHR13061">
    <property type="entry name" value="DYNACTIN SUBUNIT P25"/>
    <property type="match status" value="1"/>
</dbReference>
<dbReference type="Gene3D" id="2.160.10.10">
    <property type="entry name" value="Hexapeptide repeat proteins"/>
    <property type="match status" value="1"/>
</dbReference>
<sequence>MGPIRIGKNNSIQDNCVIHMSESGTFIGNNNTIGHGAILHNCTIGNDNVIGMNAVVLDGTTIENENVIAAGSVITGNNKITNRQLVAGSPGQVKKELSGDSLWWVQESSKQYLKLVERYENQYRYTSAQKS</sequence>